<dbReference type="Pfam" id="PF00578">
    <property type="entry name" value="AhpC-TSA"/>
    <property type="match status" value="1"/>
</dbReference>
<dbReference type="GO" id="GO:0016209">
    <property type="term" value="F:antioxidant activity"/>
    <property type="evidence" value="ECO:0007669"/>
    <property type="project" value="InterPro"/>
</dbReference>
<dbReference type="PANTHER" id="PTHR42852">
    <property type="entry name" value="THIOL:DISULFIDE INTERCHANGE PROTEIN DSBE"/>
    <property type="match status" value="1"/>
</dbReference>
<gene>
    <name evidence="2" type="ORF">DRW42_02120</name>
</gene>
<dbReference type="InterPro" id="IPR000866">
    <property type="entry name" value="AhpC/TSA"/>
</dbReference>
<evidence type="ECO:0000259" key="1">
    <source>
        <dbReference type="PROSITE" id="PS51352"/>
    </source>
</evidence>
<dbReference type="Proteomes" id="UP000252081">
    <property type="component" value="Unassembled WGS sequence"/>
</dbReference>
<dbReference type="InterPro" id="IPR036249">
    <property type="entry name" value="Thioredoxin-like_sf"/>
</dbReference>
<dbReference type="EMBL" id="QNQU01000001">
    <property type="protein sequence ID" value="RBQ12077.1"/>
    <property type="molecule type" value="Genomic_DNA"/>
</dbReference>
<proteinExistence type="predicted"/>
<organism evidence="2 3">
    <name type="scientific">Pedobacter miscanthi</name>
    <dbReference type="NCBI Taxonomy" id="2259170"/>
    <lineage>
        <taxon>Bacteria</taxon>
        <taxon>Pseudomonadati</taxon>
        <taxon>Bacteroidota</taxon>
        <taxon>Sphingobacteriia</taxon>
        <taxon>Sphingobacteriales</taxon>
        <taxon>Sphingobacteriaceae</taxon>
        <taxon>Pedobacter</taxon>
    </lineage>
</organism>
<evidence type="ECO:0000313" key="3">
    <source>
        <dbReference type="Proteomes" id="UP000252081"/>
    </source>
</evidence>
<dbReference type="PANTHER" id="PTHR42852:SF13">
    <property type="entry name" value="PROTEIN DIPZ"/>
    <property type="match status" value="1"/>
</dbReference>
<dbReference type="SUPFAM" id="SSF52833">
    <property type="entry name" value="Thioredoxin-like"/>
    <property type="match status" value="1"/>
</dbReference>
<feature type="domain" description="Thioredoxin" evidence="1">
    <location>
        <begin position="37"/>
        <end position="187"/>
    </location>
</feature>
<comment type="caution">
    <text evidence="2">The sequence shown here is derived from an EMBL/GenBank/DDBJ whole genome shotgun (WGS) entry which is preliminary data.</text>
</comment>
<evidence type="ECO:0000313" key="2">
    <source>
        <dbReference type="EMBL" id="RBQ12077.1"/>
    </source>
</evidence>
<accession>A0A366LDZ2</accession>
<protein>
    <recommendedName>
        <fullName evidence="1">Thioredoxin domain-containing protein</fullName>
    </recommendedName>
</protein>
<dbReference type="InterPro" id="IPR050553">
    <property type="entry name" value="Thioredoxin_ResA/DsbE_sf"/>
</dbReference>
<dbReference type="RefSeq" id="WP_113947156.1">
    <property type="nucleotide sequence ID" value="NZ_QNQU01000001.1"/>
</dbReference>
<dbReference type="InterPro" id="IPR013766">
    <property type="entry name" value="Thioredoxin_domain"/>
</dbReference>
<dbReference type="GO" id="GO:0016491">
    <property type="term" value="F:oxidoreductase activity"/>
    <property type="evidence" value="ECO:0007669"/>
    <property type="project" value="InterPro"/>
</dbReference>
<reference evidence="2 3" key="1">
    <citation type="submission" date="2018-07" db="EMBL/GenBank/DDBJ databases">
        <title>A draft genome of a endophytic bacteria, a new species of Pedobacter.</title>
        <authorList>
            <person name="Zhang Z.D."/>
            <person name="Chen Z.J."/>
        </authorList>
    </citation>
    <scope>NUCLEOTIDE SEQUENCE [LARGE SCALE GENOMIC DNA]</scope>
    <source>
        <strain evidence="2 3">RS10</strain>
    </source>
</reference>
<keyword evidence="3" id="KW-1185">Reference proteome</keyword>
<dbReference type="AlphaFoldDB" id="A0A366LDZ2"/>
<name>A0A366LDZ2_9SPHI</name>
<dbReference type="OrthoDB" id="793244at2"/>
<dbReference type="CDD" id="cd02966">
    <property type="entry name" value="TlpA_like_family"/>
    <property type="match status" value="1"/>
</dbReference>
<sequence length="191" mass="21642">MKKTIFFIAVAVLCLFFRGFGQSGGAGVTNPYGKVALRIGEKVPDLLFMHVLNGEKKPLSLSSFKGKAVILDFWGTWCGACISSFPKMDELQKKYDKYLQILLVDDSTVDTLENTTAFVQKHERAGQVFSMPMIWDKGFTPILFPHRSFPHYVWIGADRRVMAITDGTHFTGANFERFFAGLELNLKRKEF</sequence>
<dbReference type="PROSITE" id="PS51352">
    <property type="entry name" value="THIOREDOXIN_2"/>
    <property type="match status" value="1"/>
</dbReference>
<dbReference type="Gene3D" id="3.40.30.10">
    <property type="entry name" value="Glutaredoxin"/>
    <property type="match status" value="1"/>
</dbReference>